<feature type="chain" id="PRO_5032699351" description="DUF3011 domain-containing protein" evidence="1">
    <location>
        <begin position="25"/>
        <end position="205"/>
    </location>
</feature>
<evidence type="ECO:0008006" key="4">
    <source>
        <dbReference type="Google" id="ProtNLM"/>
    </source>
</evidence>
<dbReference type="AlphaFoldDB" id="A0A839ZW19"/>
<evidence type="ECO:0000313" key="2">
    <source>
        <dbReference type="EMBL" id="MBB3890258.1"/>
    </source>
</evidence>
<gene>
    <name evidence="2" type="ORF">GGQ61_000955</name>
</gene>
<dbReference type="EMBL" id="JACIDK010000001">
    <property type="protein sequence ID" value="MBB3890258.1"/>
    <property type="molecule type" value="Genomic_DNA"/>
</dbReference>
<accession>A0A839ZW19</accession>
<evidence type="ECO:0000256" key="1">
    <source>
        <dbReference type="SAM" id="SignalP"/>
    </source>
</evidence>
<organism evidence="2 3">
    <name type="scientific">Phenylobacterium haematophilum</name>
    <dbReference type="NCBI Taxonomy" id="98513"/>
    <lineage>
        <taxon>Bacteria</taxon>
        <taxon>Pseudomonadati</taxon>
        <taxon>Pseudomonadota</taxon>
        <taxon>Alphaproteobacteria</taxon>
        <taxon>Caulobacterales</taxon>
        <taxon>Caulobacteraceae</taxon>
        <taxon>Phenylobacterium</taxon>
    </lineage>
</organism>
<name>A0A839ZW19_9CAUL</name>
<reference evidence="2 3" key="1">
    <citation type="submission" date="2020-08" db="EMBL/GenBank/DDBJ databases">
        <title>Genomic Encyclopedia of Type Strains, Phase IV (KMG-IV): sequencing the most valuable type-strain genomes for metagenomic binning, comparative biology and taxonomic classification.</title>
        <authorList>
            <person name="Goeker M."/>
        </authorList>
    </citation>
    <scope>NUCLEOTIDE SEQUENCE [LARGE SCALE GENOMIC DNA]</scope>
    <source>
        <strain evidence="2 3">DSM 21793</strain>
    </source>
</reference>
<evidence type="ECO:0000313" key="3">
    <source>
        <dbReference type="Proteomes" id="UP000530564"/>
    </source>
</evidence>
<keyword evidence="3" id="KW-1185">Reference proteome</keyword>
<sequence>MRVGLMITASVLGLWTAPVTPAYADSYIDCSSSGYGRNYCPVNSRGRVWLDYQYSNNNGACIENQTWGWDGRGVWVDRGCRGRFRVEDRYSGDNGKKDKDNTAAVVGGLLLGGLLLGALAAGSKDNNSGGSSSDSRQAVDSCSNEAMNQASRYGSRVRIDRITYARPQGRGYSVQGYVAADVGPRTVTYSFNCDYDGRYANVELN</sequence>
<dbReference type="RefSeq" id="WP_221220825.1">
    <property type="nucleotide sequence ID" value="NZ_JACIDK010000001.1"/>
</dbReference>
<feature type="signal peptide" evidence="1">
    <location>
        <begin position="1"/>
        <end position="24"/>
    </location>
</feature>
<proteinExistence type="predicted"/>
<keyword evidence="1" id="KW-0732">Signal</keyword>
<comment type="caution">
    <text evidence="2">The sequence shown here is derived from an EMBL/GenBank/DDBJ whole genome shotgun (WGS) entry which is preliminary data.</text>
</comment>
<dbReference type="Proteomes" id="UP000530564">
    <property type="component" value="Unassembled WGS sequence"/>
</dbReference>
<dbReference type="InterPro" id="IPR021381">
    <property type="entry name" value="DUF3011"/>
</dbReference>
<protein>
    <recommendedName>
        <fullName evidence="4">DUF3011 domain-containing protein</fullName>
    </recommendedName>
</protein>
<dbReference type="Pfam" id="PF11218">
    <property type="entry name" value="DUF3011"/>
    <property type="match status" value="1"/>
</dbReference>